<keyword evidence="2" id="KW-1185">Reference proteome</keyword>
<evidence type="ECO:0000313" key="2">
    <source>
        <dbReference type="Proteomes" id="UP000805193"/>
    </source>
</evidence>
<comment type="caution">
    <text evidence="1">The sequence shown here is derived from an EMBL/GenBank/DDBJ whole genome shotgun (WGS) entry which is preliminary data.</text>
</comment>
<reference evidence="1 2" key="1">
    <citation type="journal article" date="2020" name="Cell">
        <title>Large-Scale Comparative Analyses of Tick Genomes Elucidate Their Genetic Diversity and Vector Capacities.</title>
        <authorList>
            <consortium name="Tick Genome and Microbiome Consortium (TIGMIC)"/>
            <person name="Jia N."/>
            <person name="Wang J."/>
            <person name="Shi W."/>
            <person name="Du L."/>
            <person name="Sun Y."/>
            <person name="Zhan W."/>
            <person name="Jiang J.F."/>
            <person name="Wang Q."/>
            <person name="Zhang B."/>
            <person name="Ji P."/>
            <person name="Bell-Sakyi L."/>
            <person name="Cui X.M."/>
            <person name="Yuan T.T."/>
            <person name="Jiang B.G."/>
            <person name="Yang W.F."/>
            <person name="Lam T.T."/>
            <person name="Chang Q.C."/>
            <person name="Ding S.J."/>
            <person name="Wang X.J."/>
            <person name="Zhu J.G."/>
            <person name="Ruan X.D."/>
            <person name="Zhao L."/>
            <person name="Wei J.T."/>
            <person name="Ye R.Z."/>
            <person name="Que T.C."/>
            <person name="Du C.H."/>
            <person name="Zhou Y.H."/>
            <person name="Cheng J.X."/>
            <person name="Dai P.F."/>
            <person name="Guo W.B."/>
            <person name="Han X.H."/>
            <person name="Huang E.J."/>
            <person name="Li L.F."/>
            <person name="Wei W."/>
            <person name="Gao Y.C."/>
            <person name="Liu J.Z."/>
            <person name="Shao H.Z."/>
            <person name="Wang X."/>
            <person name="Wang C.C."/>
            <person name="Yang T.C."/>
            <person name="Huo Q.B."/>
            <person name="Li W."/>
            <person name="Chen H.Y."/>
            <person name="Chen S.E."/>
            <person name="Zhou L.G."/>
            <person name="Ni X.B."/>
            <person name="Tian J.H."/>
            <person name="Sheng Y."/>
            <person name="Liu T."/>
            <person name="Pan Y.S."/>
            <person name="Xia L.Y."/>
            <person name="Li J."/>
            <person name="Zhao F."/>
            <person name="Cao W.C."/>
        </authorList>
    </citation>
    <scope>NUCLEOTIDE SEQUENCE [LARGE SCALE GENOMIC DNA]</scope>
    <source>
        <strain evidence="1">Iper-2018</strain>
    </source>
</reference>
<evidence type="ECO:0000313" key="1">
    <source>
        <dbReference type="EMBL" id="KAG0410456.1"/>
    </source>
</evidence>
<protein>
    <submittedName>
        <fullName evidence="1">Uncharacterized protein</fullName>
    </submittedName>
</protein>
<name>A0AC60NTJ2_IXOPE</name>
<sequence>MTGCCAFGCNNRHSDGKKFFSIPSGKHDTARRKVWLHRIGRAKFKSTHATRLCEAMQRTTVRLLLHRNTLQLLQRLCRMSTLLHVATRMASCRTAHGRTRKLLRHSMQDSMAPRCCWQPQLMSNALYRTTSMGCAAPSHTATAVQDVNSPPRADSDGQLPHCSWQDPQAPASLDARLDGPQMLLAAAAHVECTASTLSEASTHDRDKDSDVDGK</sequence>
<dbReference type="Proteomes" id="UP000805193">
    <property type="component" value="Unassembled WGS sequence"/>
</dbReference>
<proteinExistence type="predicted"/>
<organism evidence="1 2">
    <name type="scientific">Ixodes persulcatus</name>
    <name type="common">Taiga tick</name>
    <dbReference type="NCBI Taxonomy" id="34615"/>
    <lineage>
        <taxon>Eukaryota</taxon>
        <taxon>Metazoa</taxon>
        <taxon>Ecdysozoa</taxon>
        <taxon>Arthropoda</taxon>
        <taxon>Chelicerata</taxon>
        <taxon>Arachnida</taxon>
        <taxon>Acari</taxon>
        <taxon>Parasitiformes</taxon>
        <taxon>Ixodida</taxon>
        <taxon>Ixodoidea</taxon>
        <taxon>Ixodidae</taxon>
        <taxon>Ixodinae</taxon>
        <taxon>Ixodes</taxon>
    </lineage>
</organism>
<dbReference type="EMBL" id="JABSTQ010011518">
    <property type="protein sequence ID" value="KAG0410456.1"/>
    <property type="molecule type" value="Genomic_DNA"/>
</dbReference>
<gene>
    <name evidence="1" type="ORF">HPB47_012420</name>
</gene>
<accession>A0AC60NTJ2</accession>